<accession>A0A0B1R8D4</accession>
<dbReference type="PANTHER" id="PTHR30514:SF1">
    <property type="entry name" value="HTH-TYPE TRANSCRIPTIONAL REGULATOR HEXR-RELATED"/>
    <property type="match status" value="1"/>
</dbReference>
<protein>
    <submittedName>
        <fullName evidence="6">RpiR family transcriptional regulator</fullName>
    </submittedName>
</protein>
<proteinExistence type="predicted"/>
<evidence type="ECO:0000259" key="5">
    <source>
        <dbReference type="PROSITE" id="PS51464"/>
    </source>
</evidence>
<comment type="caution">
    <text evidence="6">The sequence shown here is derived from an EMBL/GenBank/DDBJ whole genome shotgun (WGS) entry which is preliminary data.</text>
</comment>
<name>A0A0B1R8D4_9GAMM</name>
<feature type="domain" description="SIS" evidence="5">
    <location>
        <begin position="126"/>
        <end position="266"/>
    </location>
</feature>
<feature type="domain" description="HTH rpiR-type" evidence="4">
    <location>
        <begin position="6"/>
        <end position="82"/>
    </location>
</feature>
<dbReference type="PANTHER" id="PTHR30514">
    <property type="entry name" value="GLUCOKINASE"/>
    <property type="match status" value="1"/>
</dbReference>
<dbReference type="InterPro" id="IPR001347">
    <property type="entry name" value="SIS_dom"/>
</dbReference>
<dbReference type="GO" id="GO:0097367">
    <property type="term" value="F:carbohydrate derivative binding"/>
    <property type="evidence" value="ECO:0007669"/>
    <property type="project" value="InterPro"/>
</dbReference>
<dbReference type="InterPro" id="IPR046348">
    <property type="entry name" value="SIS_dom_sf"/>
</dbReference>
<evidence type="ECO:0000256" key="3">
    <source>
        <dbReference type="ARBA" id="ARBA00023163"/>
    </source>
</evidence>
<dbReference type="InterPro" id="IPR036388">
    <property type="entry name" value="WH-like_DNA-bd_sf"/>
</dbReference>
<dbReference type="Pfam" id="PF01418">
    <property type="entry name" value="HTH_6"/>
    <property type="match status" value="1"/>
</dbReference>
<dbReference type="Gene3D" id="3.40.50.10490">
    <property type="entry name" value="Glucose-6-phosphate isomerase like protein, domain 1"/>
    <property type="match status" value="1"/>
</dbReference>
<dbReference type="Pfam" id="PF01380">
    <property type="entry name" value="SIS"/>
    <property type="match status" value="1"/>
</dbReference>
<organism evidence="6 7">
    <name type="scientific">Pantoea rodasii</name>
    <dbReference type="NCBI Taxonomy" id="1076549"/>
    <lineage>
        <taxon>Bacteria</taxon>
        <taxon>Pseudomonadati</taxon>
        <taxon>Pseudomonadota</taxon>
        <taxon>Gammaproteobacteria</taxon>
        <taxon>Enterobacterales</taxon>
        <taxon>Erwiniaceae</taxon>
        <taxon>Pantoea</taxon>
    </lineage>
</organism>
<dbReference type="GO" id="GO:0003677">
    <property type="term" value="F:DNA binding"/>
    <property type="evidence" value="ECO:0007669"/>
    <property type="project" value="UniProtKB-KW"/>
</dbReference>
<dbReference type="GO" id="GO:0003700">
    <property type="term" value="F:DNA-binding transcription factor activity"/>
    <property type="evidence" value="ECO:0007669"/>
    <property type="project" value="InterPro"/>
</dbReference>
<dbReference type="EMBL" id="JTJJ01000039">
    <property type="protein sequence ID" value="KHJ67926.1"/>
    <property type="molecule type" value="Genomic_DNA"/>
</dbReference>
<dbReference type="PROSITE" id="PS51071">
    <property type="entry name" value="HTH_RPIR"/>
    <property type="match status" value="1"/>
</dbReference>
<gene>
    <name evidence="6" type="ORF">QU24_11615</name>
</gene>
<dbReference type="Gene3D" id="1.10.10.10">
    <property type="entry name" value="Winged helix-like DNA-binding domain superfamily/Winged helix DNA-binding domain"/>
    <property type="match status" value="1"/>
</dbReference>
<dbReference type="GO" id="GO:1901135">
    <property type="term" value="P:carbohydrate derivative metabolic process"/>
    <property type="evidence" value="ECO:0007669"/>
    <property type="project" value="InterPro"/>
</dbReference>
<dbReference type="InterPro" id="IPR009057">
    <property type="entry name" value="Homeodomain-like_sf"/>
</dbReference>
<dbReference type="InterPro" id="IPR000281">
    <property type="entry name" value="HTH_RpiR"/>
</dbReference>
<evidence type="ECO:0000256" key="1">
    <source>
        <dbReference type="ARBA" id="ARBA00023015"/>
    </source>
</evidence>
<sequence>MKQDPRAIGAQIRMRLPQLTPLERRVAEAIIARPDINEQTSLQEIAEENNVSQAMIVKITKKLNFTGFRNFRTGLIYYNQSEVAGLHAEIEPDDSSEQLLAKVFRTSIQAIEESLSILDISEFNRAADILFKARHIDLYAVGGSATVARDLSHKLLKIGIKSTAYDDAHIMLMSAAVLSDDDVVIAISHSGATRAVNDPIKLAARNGAKIIAITNYAESPIARNAHVVLTSTSQGSHLLGENAAARIAQLNILDALFVAIAKKDLKLAETNLMKTQRAVQDLRDF</sequence>
<keyword evidence="2" id="KW-0238">DNA-binding</keyword>
<evidence type="ECO:0000313" key="7">
    <source>
        <dbReference type="Proteomes" id="UP000030853"/>
    </source>
</evidence>
<evidence type="ECO:0000256" key="2">
    <source>
        <dbReference type="ARBA" id="ARBA00023125"/>
    </source>
</evidence>
<dbReference type="SUPFAM" id="SSF46689">
    <property type="entry name" value="Homeodomain-like"/>
    <property type="match status" value="1"/>
</dbReference>
<dbReference type="InterPro" id="IPR035472">
    <property type="entry name" value="RpiR-like_SIS"/>
</dbReference>
<dbReference type="RefSeq" id="WP_039331097.1">
    <property type="nucleotide sequence ID" value="NZ_JTJJ01000039.1"/>
</dbReference>
<evidence type="ECO:0000313" key="6">
    <source>
        <dbReference type="EMBL" id="KHJ67926.1"/>
    </source>
</evidence>
<keyword evidence="3" id="KW-0804">Transcription</keyword>
<dbReference type="InterPro" id="IPR047640">
    <property type="entry name" value="RpiR-like"/>
</dbReference>
<dbReference type="NCBIfam" id="NF008458">
    <property type="entry name" value="PRK11337.1"/>
    <property type="match status" value="1"/>
</dbReference>
<dbReference type="CDD" id="cd05013">
    <property type="entry name" value="SIS_RpiR"/>
    <property type="match status" value="1"/>
</dbReference>
<dbReference type="SUPFAM" id="SSF53697">
    <property type="entry name" value="SIS domain"/>
    <property type="match status" value="1"/>
</dbReference>
<dbReference type="PROSITE" id="PS51464">
    <property type="entry name" value="SIS"/>
    <property type="match status" value="1"/>
</dbReference>
<dbReference type="AlphaFoldDB" id="A0A0B1R8D4"/>
<dbReference type="Proteomes" id="UP000030853">
    <property type="component" value="Unassembled WGS sequence"/>
</dbReference>
<evidence type="ECO:0000259" key="4">
    <source>
        <dbReference type="PROSITE" id="PS51071"/>
    </source>
</evidence>
<reference evidence="6 7" key="1">
    <citation type="submission" date="2014-11" db="EMBL/GenBank/DDBJ databases">
        <title>Genome sequencing of Pantoea rodasii ND03.</title>
        <authorList>
            <person name="Muhamad Yunos N.Y."/>
            <person name="Chan K.-G."/>
        </authorList>
    </citation>
    <scope>NUCLEOTIDE SEQUENCE [LARGE SCALE GENOMIC DNA]</scope>
    <source>
        <strain evidence="6 7">ND03</strain>
    </source>
</reference>
<keyword evidence="1" id="KW-0805">Transcription regulation</keyword>